<evidence type="ECO:0000256" key="5">
    <source>
        <dbReference type="ARBA" id="ARBA00022723"/>
    </source>
</evidence>
<feature type="domain" description="ATP-grasp" evidence="16">
    <location>
        <begin position="112"/>
        <end position="320"/>
    </location>
</feature>
<dbReference type="GO" id="GO:0046872">
    <property type="term" value="F:metal ion binding"/>
    <property type="evidence" value="ECO:0007669"/>
    <property type="project" value="UniProtKB-KW"/>
</dbReference>
<dbReference type="InterPro" id="IPR016188">
    <property type="entry name" value="PurM-like_N"/>
</dbReference>
<dbReference type="GO" id="GO:0006189">
    <property type="term" value="P:'de novo' IMP biosynthetic process"/>
    <property type="evidence" value="ECO:0007669"/>
    <property type="project" value="UniProtKB-UniPathway"/>
</dbReference>
<dbReference type="PANTHER" id="PTHR10520:SF12">
    <property type="entry name" value="TRIFUNCTIONAL PURINE BIOSYNTHETIC PROTEIN ADENOSINE-3"/>
    <property type="match status" value="1"/>
</dbReference>
<dbReference type="NCBIfam" id="TIGR00877">
    <property type="entry name" value="purD"/>
    <property type="match status" value="1"/>
</dbReference>
<dbReference type="Pfam" id="PF00586">
    <property type="entry name" value="AIRS"/>
    <property type="match status" value="1"/>
</dbReference>
<dbReference type="GO" id="GO:0004641">
    <property type="term" value="F:phosphoribosylformylglycinamidine cyclo-ligase activity"/>
    <property type="evidence" value="ECO:0007669"/>
    <property type="project" value="UniProtKB-EC"/>
</dbReference>
<dbReference type="InterPro" id="IPR020562">
    <property type="entry name" value="PRibGlycinamide_synth_N"/>
</dbReference>
<dbReference type="OrthoDB" id="2018833at2759"/>
<dbReference type="SUPFAM" id="SSF56059">
    <property type="entry name" value="Glutathione synthetase ATP-binding domain-like"/>
    <property type="match status" value="1"/>
</dbReference>
<dbReference type="FunFam" id="3.30.470.20:FF:000018">
    <property type="entry name" value="Trifunctional purine biosynthetic protein adenosine-3"/>
    <property type="match status" value="1"/>
</dbReference>
<comment type="similarity">
    <text evidence="12">In the C-terminal section; belongs to the AIR synthase family.</text>
</comment>
<comment type="catalytic activity">
    <reaction evidence="14">
        <text>2-formamido-N(1)-(5-O-phospho-beta-D-ribosyl)acetamidine + ATP = 5-amino-1-(5-phospho-beta-D-ribosyl)imidazole + ADP + phosphate + H(+)</text>
        <dbReference type="Rhea" id="RHEA:23032"/>
        <dbReference type="ChEBI" id="CHEBI:15378"/>
        <dbReference type="ChEBI" id="CHEBI:30616"/>
        <dbReference type="ChEBI" id="CHEBI:43474"/>
        <dbReference type="ChEBI" id="CHEBI:137981"/>
        <dbReference type="ChEBI" id="CHEBI:147287"/>
        <dbReference type="ChEBI" id="CHEBI:456216"/>
        <dbReference type="EC" id="6.3.3.1"/>
    </reaction>
</comment>
<evidence type="ECO:0000256" key="4">
    <source>
        <dbReference type="ARBA" id="ARBA00022598"/>
    </source>
</evidence>
<dbReference type="HAMAP" id="MF_00741">
    <property type="entry name" value="AIRS"/>
    <property type="match status" value="1"/>
</dbReference>
<evidence type="ECO:0000256" key="6">
    <source>
        <dbReference type="ARBA" id="ARBA00022741"/>
    </source>
</evidence>
<dbReference type="EMBL" id="LSSN01002815">
    <property type="protein sequence ID" value="OMJ15014.1"/>
    <property type="molecule type" value="Genomic_DNA"/>
</dbReference>
<dbReference type="SUPFAM" id="SSF56042">
    <property type="entry name" value="PurM C-terminal domain-like"/>
    <property type="match status" value="1"/>
</dbReference>
<dbReference type="UniPathway" id="UPA00074">
    <property type="reaction ID" value="UER00125"/>
</dbReference>
<evidence type="ECO:0000256" key="2">
    <source>
        <dbReference type="ARBA" id="ARBA00005174"/>
    </source>
</evidence>
<dbReference type="GO" id="GO:0005524">
    <property type="term" value="F:ATP binding"/>
    <property type="evidence" value="ECO:0007669"/>
    <property type="project" value="UniProtKB-UniRule"/>
</dbReference>
<dbReference type="Pfam" id="PF02844">
    <property type="entry name" value="GARS_N"/>
    <property type="match status" value="1"/>
</dbReference>
<name>A0A1R1XK58_9FUNG</name>
<evidence type="ECO:0000256" key="11">
    <source>
        <dbReference type="ARBA" id="ARBA00029388"/>
    </source>
</evidence>
<dbReference type="PANTHER" id="PTHR10520">
    <property type="entry name" value="TRIFUNCTIONAL PURINE BIOSYNTHETIC PROTEIN ADENOSINE-3-RELATED"/>
    <property type="match status" value="1"/>
</dbReference>
<comment type="caution">
    <text evidence="17">The sequence shown here is derived from an EMBL/GenBank/DDBJ whole genome shotgun (WGS) entry which is preliminary data.</text>
</comment>
<dbReference type="SUPFAM" id="SSF55326">
    <property type="entry name" value="PurM N-terminal domain-like"/>
    <property type="match status" value="1"/>
</dbReference>
<evidence type="ECO:0000256" key="15">
    <source>
        <dbReference type="PROSITE-ProRule" id="PRU00409"/>
    </source>
</evidence>
<organism evidence="17 18">
    <name type="scientific">Smittium culicis</name>
    <dbReference type="NCBI Taxonomy" id="133412"/>
    <lineage>
        <taxon>Eukaryota</taxon>
        <taxon>Fungi</taxon>
        <taxon>Fungi incertae sedis</taxon>
        <taxon>Zoopagomycota</taxon>
        <taxon>Kickxellomycotina</taxon>
        <taxon>Harpellomycetes</taxon>
        <taxon>Harpellales</taxon>
        <taxon>Legeriomycetaceae</taxon>
        <taxon>Smittium</taxon>
    </lineage>
</organism>
<dbReference type="FunFam" id="3.90.650.10:FF:000019">
    <property type="entry name" value="Trifunctional purine biosynthetic protein adenosine-3"/>
    <property type="match status" value="1"/>
</dbReference>
<dbReference type="SMART" id="SM01210">
    <property type="entry name" value="GARS_C"/>
    <property type="match status" value="1"/>
</dbReference>
<keyword evidence="6 15" id="KW-0547">Nucleotide-binding</keyword>
<dbReference type="InterPro" id="IPR013815">
    <property type="entry name" value="ATP_grasp_subdomain_1"/>
</dbReference>
<dbReference type="STRING" id="133412.A0A1R1XK58"/>
<keyword evidence="5" id="KW-0479">Metal-binding</keyword>
<dbReference type="InterPro" id="IPR011761">
    <property type="entry name" value="ATP-grasp"/>
</dbReference>
<dbReference type="FunFam" id="3.30.1490.20:FF:000006">
    <property type="entry name" value="phosphoribosylamine--glycine ligase, chloroplastic-like"/>
    <property type="match status" value="1"/>
</dbReference>
<dbReference type="HAMAP" id="MF_00138">
    <property type="entry name" value="GARS"/>
    <property type="match status" value="1"/>
</dbReference>
<evidence type="ECO:0000256" key="8">
    <source>
        <dbReference type="ARBA" id="ARBA00022840"/>
    </source>
</evidence>
<comment type="pathway">
    <text evidence="2">Purine metabolism; IMP biosynthesis via de novo pathway; N(1)-(5-phospho-D-ribosyl)glycinamide from 5-phospho-alpha-D-ribose 1-diphosphate: step 2/2.</text>
</comment>
<gene>
    <name evidence="17" type="ORF">AYI70_g7539</name>
</gene>
<evidence type="ECO:0000256" key="1">
    <source>
        <dbReference type="ARBA" id="ARBA00004686"/>
    </source>
</evidence>
<dbReference type="Pfam" id="PF01071">
    <property type="entry name" value="GARS_A"/>
    <property type="match status" value="1"/>
</dbReference>
<dbReference type="InterPro" id="IPR000115">
    <property type="entry name" value="PRibGlycinamide_synth"/>
</dbReference>
<dbReference type="Pfam" id="PF02769">
    <property type="entry name" value="AIRS_C"/>
    <property type="match status" value="1"/>
</dbReference>
<evidence type="ECO:0000313" key="18">
    <source>
        <dbReference type="Proteomes" id="UP000187283"/>
    </source>
</evidence>
<dbReference type="PROSITE" id="PS00184">
    <property type="entry name" value="GARS"/>
    <property type="match status" value="1"/>
</dbReference>
<dbReference type="GO" id="GO:0004637">
    <property type="term" value="F:phosphoribosylamine-glycine ligase activity"/>
    <property type="evidence" value="ECO:0007669"/>
    <property type="project" value="UniProtKB-EC"/>
</dbReference>
<dbReference type="Gene3D" id="3.30.470.20">
    <property type="entry name" value="ATP-grasp fold, B domain"/>
    <property type="match status" value="1"/>
</dbReference>
<dbReference type="GO" id="GO:0005829">
    <property type="term" value="C:cytosol"/>
    <property type="evidence" value="ECO:0007669"/>
    <property type="project" value="TreeGrafter"/>
</dbReference>
<comment type="function">
    <text evidence="11">Catalyzes the second and fifth step in the 'de novo' purine biosynthesis pathway; contains phosphoribosylamine--glycine ligase (GARS) and phosphoribosylformylglycinamidine cyclo-ligase (AIRS) activities.</text>
</comment>
<evidence type="ECO:0000256" key="12">
    <source>
        <dbReference type="ARBA" id="ARBA00029444"/>
    </source>
</evidence>
<evidence type="ECO:0000256" key="13">
    <source>
        <dbReference type="ARBA" id="ARBA00047843"/>
    </source>
</evidence>
<evidence type="ECO:0000256" key="14">
    <source>
        <dbReference type="ARBA" id="ARBA00049057"/>
    </source>
</evidence>
<evidence type="ECO:0000256" key="3">
    <source>
        <dbReference type="ARBA" id="ARBA00007423"/>
    </source>
</evidence>
<keyword evidence="4" id="KW-0436">Ligase</keyword>
<comment type="pathway">
    <text evidence="1">Purine metabolism; IMP biosynthesis via de novo pathway; 5-amino-1-(5-phospho-D-ribosyl)imidazole from N(2)-formyl-N(1)-(5-phospho-D-ribosyl)glycinamide: step 2/2.</text>
</comment>
<dbReference type="Gene3D" id="3.30.1330.10">
    <property type="entry name" value="PurM-like, N-terminal domain"/>
    <property type="match status" value="1"/>
</dbReference>
<dbReference type="Pfam" id="PF02843">
    <property type="entry name" value="GARS_C"/>
    <property type="match status" value="1"/>
</dbReference>
<dbReference type="InterPro" id="IPR004733">
    <property type="entry name" value="PurM_cligase"/>
</dbReference>
<dbReference type="InterPro" id="IPR010918">
    <property type="entry name" value="PurM-like_C_dom"/>
</dbReference>
<dbReference type="SUPFAM" id="SSF52440">
    <property type="entry name" value="PreATP-grasp domain"/>
    <property type="match status" value="1"/>
</dbReference>
<dbReference type="Gene3D" id="3.90.600.10">
    <property type="entry name" value="Phosphoribosylglycinamide synthetase, C-terminal domain"/>
    <property type="match status" value="1"/>
</dbReference>
<dbReference type="FunFam" id="3.30.1330.10:FF:000001">
    <property type="entry name" value="Phosphoribosylformylglycinamidine cyclo-ligase"/>
    <property type="match status" value="1"/>
</dbReference>
<protein>
    <submittedName>
        <fullName evidence="17">Bifunctional purine biosynthetic protein ADE1</fullName>
    </submittedName>
</protein>
<dbReference type="InterPro" id="IPR016185">
    <property type="entry name" value="PreATP-grasp_dom_sf"/>
</dbReference>
<reference evidence="17 18" key="1">
    <citation type="submission" date="2017-01" db="EMBL/GenBank/DDBJ databases">
        <authorList>
            <person name="Mah S.A."/>
            <person name="Swanson W.J."/>
            <person name="Moy G.W."/>
            <person name="Vacquier V.D."/>
        </authorList>
    </citation>
    <scope>NUCLEOTIDE SEQUENCE [LARGE SCALE GENOMIC DNA]</scope>
    <source>
        <strain evidence="17 18">GSMNP</strain>
    </source>
</reference>
<dbReference type="NCBIfam" id="TIGR00878">
    <property type="entry name" value="purM"/>
    <property type="match status" value="1"/>
</dbReference>
<dbReference type="Gene3D" id="3.30.1490.20">
    <property type="entry name" value="ATP-grasp fold, A domain"/>
    <property type="match status" value="1"/>
</dbReference>
<dbReference type="InterPro" id="IPR020559">
    <property type="entry name" value="PRibGlycinamide_synth_CS"/>
</dbReference>
<dbReference type="GO" id="GO:0046084">
    <property type="term" value="P:adenine biosynthetic process"/>
    <property type="evidence" value="ECO:0007669"/>
    <property type="project" value="TreeGrafter"/>
</dbReference>
<dbReference type="FunFam" id="3.40.50.20:FF:000006">
    <property type="entry name" value="Phosphoribosylamine--glycine ligase, chloroplastic"/>
    <property type="match status" value="1"/>
</dbReference>
<dbReference type="InterPro" id="IPR020560">
    <property type="entry name" value="PRibGlycinamide_synth_C-dom"/>
</dbReference>
<dbReference type="Gene3D" id="3.40.50.20">
    <property type="match status" value="1"/>
</dbReference>
<dbReference type="InterPro" id="IPR036921">
    <property type="entry name" value="PurM-like_N_sf"/>
</dbReference>
<dbReference type="Gene3D" id="3.90.650.10">
    <property type="entry name" value="PurM-like C-terminal domain"/>
    <property type="match status" value="1"/>
</dbReference>
<dbReference type="InterPro" id="IPR011054">
    <property type="entry name" value="Rudment_hybrid_motif"/>
</dbReference>
<keyword evidence="9" id="KW-0464">Manganese</keyword>
<dbReference type="PROSITE" id="PS50975">
    <property type="entry name" value="ATP_GRASP"/>
    <property type="match status" value="1"/>
</dbReference>
<sequence>MKVLIVGNGGREHALAHAISKSSTVSKIYVAPGNGGTDGGNEKISSVKIGYSKKDFPLLVNFAVENEVSLVIPGPEQPLVDGISAFFKKVGIPCFGPSEKAAMLEGSKAFSKDFMKKHNIPTAEYRNFTDYNEAKEYIEKVDHRVVIKASGLAAGKGVLIPENTQEALQGLKEIMVDKIFDDAGSQVVIEEYLDGEEISVLALSDGYTVIQLPSAQDHKRAFDGDQGLNTGGMGTYAPAPVATPEILSEIQKTVLQPTIDGMRKDGVPFVGCLFTGFMITNKGPKVIEYNCRFGDPEIESVLSLLSDSTDFYQVCLAAAEGRLDSVSIEFKNSYAATVIIASGGYPSSYEKGKIITFGELPSSDITVYHAGTQKSQDGSVVTSGGRVLAVTGVSETLVGAIEKAYSGVKTISFENCFYRNDIGHRALSKIKEMKLQADSKSTGLTYSDSGVDIEKGNKLVDLIKPIVKSTKRPGTDSDIGGFGGIFDLKSTKFVDPIIVSATDGVGTKLIIAQKMDIHDTVGYRYLNHFLLTFDLMYAGIDLVAMQVNDIIVQGAEPLFFLDYFATGNLHLENTTKFISGVAQGCLMSGCGLIGGETAEMPALYQNGEYDVAGFAVGAVERTHLLPKTELIGANDVVIGMASSGIHSNGFSLVRKILEKKGLDFKDTCPWKSVSDSSDPKSVENSIGFELLTPTKIYVKSLLPILQQEQIKVKALSHITGGGFLDNIPRVLPKNYNVEIDASKWEFPQVFKWLKNAGNVDSIEMARTFNCGIGMVLIADASDAEDILSALKSNGENASVIGRIVPRNDLNDETRVTMNNLSSWE</sequence>
<dbReference type="CDD" id="cd02196">
    <property type="entry name" value="PurM"/>
    <property type="match status" value="1"/>
</dbReference>
<keyword evidence="8 15" id="KW-0067">ATP-binding</keyword>
<accession>A0A1R1XK58</accession>
<dbReference type="InterPro" id="IPR036676">
    <property type="entry name" value="PurM-like_C_sf"/>
</dbReference>
<keyword evidence="10" id="KW-0511">Multifunctional enzyme</keyword>
<evidence type="ECO:0000256" key="10">
    <source>
        <dbReference type="ARBA" id="ARBA00023268"/>
    </source>
</evidence>
<keyword evidence="18" id="KW-1185">Reference proteome</keyword>
<dbReference type="Proteomes" id="UP000187283">
    <property type="component" value="Unassembled WGS sequence"/>
</dbReference>
<dbReference type="SUPFAM" id="SSF51246">
    <property type="entry name" value="Rudiment single hybrid motif"/>
    <property type="match status" value="1"/>
</dbReference>
<dbReference type="AlphaFoldDB" id="A0A1R1XK58"/>
<proteinExistence type="inferred from homology"/>
<comment type="similarity">
    <text evidence="3">In the N-terminal section; belongs to the GARS family.</text>
</comment>
<evidence type="ECO:0000313" key="17">
    <source>
        <dbReference type="EMBL" id="OMJ15014.1"/>
    </source>
</evidence>
<evidence type="ECO:0000259" key="16">
    <source>
        <dbReference type="PROSITE" id="PS50975"/>
    </source>
</evidence>
<evidence type="ECO:0000256" key="9">
    <source>
        <dbReference type="ARBA" id="ARBA00023211"/>
    </source>
</evidence>
<dbReference type="InterPro" id="IPR020561">
    <property type="entry name" value="PRibGlycinamid_synth_ATP-grasp"/>
</dbReference>
<keyword evidence="7" id="KW-0658">Purine biosynthesis</keyword>
<dbReference type="InterPro" id="IPR037123">
    <property type="entry name" value="PRibGlycinamide_synth_C_sf"/>
</dbReference>
<dbReference type="SMART" id="SM01209">
    <property type="entry name" value="GARS_A"/>
    <property type="match status" value="1"/>
</dbReference>
<evidence type="ECO:0000256" key="7">
    <source>
        <dbReference type="ARBA" id="ARBA00022755"/>
    </source>
</evidence>
<comment type="catalytic activity">
    <reaction evidence="13">
        <text>5-phospho-beta-D-ribosylamine + glycine + ATP = N(1)-(5-phospho-beta-D-ribosyl)glycinamide + ADP + phosphate + H(+)</text>
        <dbReference type="Rhea" id="RHEA:17453"/>
        <dbReference type="ChEBI" id="CHEBI:15378"/>
        <dbReference type="ChEBI" id="CHEBI:30616"/>
        <dbReference type="ChEBI" id="CHEBI:43474"/>
        <dbReference type="ChEBI" id="CHEBI:57305"/>
        <dbReference type="ChEBI" id="CHEBI:58681"/>
        <dbReference type="ChEBI" id="CHEBI:143788"/>
        <dbReference type="ChEBI" id="CHEBI:456216"/>
        <dbReference type="EC" id="6.3.4.13"/>
    </reaction>
</comment>
<dbReference type="FunFam" id="3.90.600.10:FF:000001">
    <property type="entry name" value="Trifunctional purine biosynthetic protein adenosine-3"/>
    <property type="match status" value="1"/>
</dbReference>